<proteinExistence type="predicted"/>
<sequence length="332" mass="37089">MARTTQVLPPGTSHDVSFHLSNHCETAPPHVTTVSPSIVTTTDDTRLAEHEAKVERLESKMSGIGCPKIRLRLYNTVMRAQGIDDAQLVFAFSADIDVSRRELEATRQRLDESISSFVNCWRANVAALSVEEAIALGLWTNTAPSPNNKGKKPVRLSSRSGEVDTISYQHQRLAYHSLYRPPTIRAHFSHPQHRISQFMFSSLTLLGLACNHGHHIRATPLLPRPYAPRLTIQFTPLSMTLTRAFEKLRDAGVIVSLAPRPLPYPILPHFCLHEYCLYHHIQGHDAECCVALHHVIKDLIDSRLVNLFGPSVTTNPLPTHFTHAVPSLPSLQ</sequence>
<name>A0A438IRL3_VITVI</name>
<organism evidence="1 2">
    <name type="scientific">Vitis vinifera</name>
    <name type="common">Grape</name>
    <dbReference type="NCBI Taxonomy" id="29760"/>
    <lineage>
        <taxon>Eukaryota</taxon>
        <taxon>Viridiplantae</taxon>
        <taxon>Streptophyta</taxon>
        <taxon>Embryophyta</taxon>
        <taxon>Tracheophyta</taxon>
        <taxon>Spermatophyta</taxon>
        <taxon>Magnoliopsida</taxon>
        <taxon>eudicotyledons</taxon>
        <taxon>Gunneridae</taxon>
        <taxon>Pentapetalae</taxon>
        <taxon>rosids</taxon>
        <taxon>Vitales</taxon>
        <taxon>Vitaceae</taxon>
        <taxon>Viteae</taxon>
        <taxon>Vitis</taxon>
    </lineage>
</organism>
<dbReference type="EMBL" id="QGNW01000088">
    <property type="protein sequence ID" value="RVW99245.1"/>
    <property type="molecule type" value="Genomic_DNA"/>
</dbReference>
<evidence type="ECO:0000313" key="2">
    <source>
        <dbReference type="Proteomes" id="UP000288805"/>
    </source>
</evidence>
<gene>
    <name evidence="1" type="ORF">CK203_030614</name>
</gene>
<dbReference type="Proteomes" id="UP000288805">
    <property type="component" value="Unassembled WGS sequence"/>
</dbReference>
<comment type="caution">
    <text evidence="1">The sequence shown here is derived from an EMBL/GenBank/DDBJ whole genome shotgun (WGS) entry which is preliminary data.</text>
</comment>
<dbReference type="AlphaFoldDB" id="A0A438IRL3"/>
<reference evidence="1 2" key="1">
    <citation type="journal article" date="2018" name="PLoS Genet.">
        <title>Population sequencing reveals clonal diversity and ancestral inbreeding in the grapevine cultivar Chardonnay.</title>
        <authorList>
            <person name="Roach M.J."/>
            <person name="Johnson D.L."/>
            <person name="Bohlmann J."/>
            <person name="van Vuuren H.J."/>
            <person name="Jones S.J."/>
            <person name="Pretorius I.S."/>
            <person name="Schmidt S.A."/>
            <person name="Borneman A.R."/>
        </authorList>
    </citation>
    <scope>NUCLEOTIDE SEQUENCE [LARGE SCALE GENOMIC DNA]</scope>
    <source>
        <strain evidence="2">cv. Chardonnay</strain>
        <tissue evidence="1">Leaf</tissue>
    </source>
</reference>
<evidence type="ECO:0000313" key="1">
    <source>
        <dbReference type="EMBL" id="RVW99245.1"/>
    </source>
</evidence>
<protein>
    <submittedName>
        <fullName evidence="1">Uncharacterized protein</fullName>
    </submittedName>
</protein>
<accession>A0A438IRL3</accession>